<dbReference type="Proteomes" id="UP001156702">
    <property type="component" value="Unassembled WGS sequence"/>
</dbReference>
<accession>A0ABQ5ZS13</accession>
<organism evidence="5 6">
    <name type="scientific">Shinella yambaruensis</name>
    <dbReference type="NCBI Taxonomy" id="415996"/>
    <lineage>
        <taxon>Bacteria</taxon>
        <taxon>Pseudomonadati</taxon>
        <taxon>Pseudomonadota</taxon>
        <taxon>Alphaproteobacteria</taxon>
        <taxon>Hyphomicrobiales</taxon>
        <taxon>Rhizobiaceae</taxon>
        <taxon>Shinella</taxon>
    </lineage>
</organism>
<dbReference type="SMART" id="SM00895">
    <property type="entry name" value="FCD"/>
    <property type="match status" value="1"/>
</dbReference>
<comment type="caution">
    <text evidence="5">The sequence shown here is derived from an EMBL/GenBank/DDBJ whole genome shotgun (WGS) entry which is preliminary data.</text>
</comment>
<proteinExistence type="predicted"/>
<dbReference type="InterPro" id="IPR008920">
    <property type="entry name" value="TF_FadR/GntR_C"/>
</dbReference>
<dbReference type="Gene3D" id="1.10.10.10">
    <property type="entry name" value="Winged helix-like DNA-binding domain superfamily/Winged helix DNA-binding domain"/>
    <property type="match status" value="1"/>
</dbReference>
<dbReference type="InterPro" id="IPR011711">
    <property type="entry name" value="GntR_C"/>
</dbReference>
<dbReference type="SUPFAM" id="SSF46785">
    <property type="entry name" value="Winged helix' DNA-binding domain"/>
    <property type="match status" value="1"/>
</dbReference>
<dbReference type="InterPro" id="IPR036388">
    <property type="entry name" value="WH-like_DNA-bd_sf"/>
</dbReference>
<evidence type="ECO:0000256" key="3">
    <source>
        <dbReference type="ARBA" id="ARBA00023163"/>
    </source>
</evidence>
<keyword evidence="3" id="KW-0804">Transcription</keyword>
<keyword evidence="6" id="KW-1185">Reference proteome</keyword>
<dbReference type="SUPFAM" id="SSF48008">
    <property type="entry name" value="GntR ligand-binding domain-like"/>
    <property type="match status" value="1"/>
</dbReference>
<dbReference type="PANTHER" id="PTHR43537:SF5">
    <property type="entry name" value="UXU OPERON TRANSCRIPTIONAL REGULATOR"/>
    <property type="match status" value="1"/>
</dbReference>
<evidence type="ECO:0000256" key="2">
    <source>
        <dbReference type="ARBA" id="ARBA00023125"/>
    </source>
</evidence>
<dbReference type="SMART" id="SM00345">
    <property type="entry name" value="HTH_GNTR"/>
    <property type="match status" value="1"/>
</dbReference>
<reference evidence="6" key="1">
    <citation type="journal article" date="2019" name="Int. J. Syst. Evol. Microbiol.">
        <title>The Global Catalogue of Microorganisms (GCM) 10K type strain sequencing project: providing services to taxonomists for standard genome sequencing and annotation.</title>
        <authorList>
            <consortium name="The Broad Institute Genomics Platform"/>
            <consortium name="The Broad Institute Genome Sequencing Center for Infectious Disease"/>
            <person name="Wu L."/>
            <person name="Ma J."/>
        </authorList>
    </citation>
    <scope>NUCLEOTIDE SEQUENCE [LARGE SCALE GENOMIC DNA]</scope>
    <source>
        <strain evidence="6">NBRC 102122</strain>
    </source>
</reference>
<evidence type="ECO:0000313" key="5">
    <source>
        <dbReference type="EMBL" id="GLR53527.1"/>
    </source>
</evidence>
<dbReference type="PANTHER" id="PTHR43537">
    <property type="entry name" value="TRANSCRIPTIONAL REGULATOR, GNTR FAMILY"/>
    <property type="match status" value="1"/>
</dbReference>
<gene>
    <name evidence="5" type="ORF">GCM10007923_47420</name>
</gene>
<dbReference type="InterPro" id="IPR000524">
    <property type="entry name" value="Tscrpt_reg_HTH_GntR"/>
</dbReference>
<protein>
    <submittedName>
        <fullName evidence="5">Transcriptional regulator</fullName>
    </submittedName>
</protein>
<dbReference type="PRINTS" id="PR00035">
    <property type="entry name" value="HTHGNTR"/>
</dbReference>
<dbReference type="Gene3D" id="1.20.120.530">
    <property type="entry name" value="GntR ligand-binding domain-like"/>
    <property type="match status" value="1"/>
</dbReference>
<dbReference type="EMBL" id="BSOP01000039">
    <property type="protein sequence ID" value="GLR53527.1"/>
    <property type="molecule type" value="Genomic_DNA"/>
</dbReference>
<keyword evidence="2" id="KW-0238">DNA-binding</keyword>
<dbReference type="PROSITE" id="PS50949">
    <property type="entry name" value="HTH_GNTR"/>
    <property type="match status" value="1"/>
</dbReference>
<dbReference type="Pfam" id="PF07729">
    <property type="entry name" value="FCD"/>
    <property type="match status" value="1"/>
</dbReference>
<dbReference type="InterPro" id="IPR036390">
    <property type="entry name" value="WH_DNA-bd_sf"/>
</dbReference>
<evidence type="ECO:0000313" key="6">
    <source>
        <dbReference type="Proteomes" id="UP001156702"/>
    </source>
</evidence>
<evidence type="ECO:0000259" key="4">
    <source>
        <dbReference type="PROSITE" id="PS50949"/>
    </source>
</evidence>
<feature type="domain" description="HTH gntR-type" evidence="4">
    <location>
        <begin position="15"/>
        <end position="83"/>
    </location>
</feature>
<name>A0ABQ5ZS13_9HYPH</name>
<evidence type="ECO:0000256" key="1">
    <source>
        <dbReference type="ARBA" id="ARBA00023015"/>
    </source>
</evidence>
<keyword evidence="1" id="KW-0805">Transcription regulation</keyword>
<dbReference type="Pfam" id="PF00392">
    <property type="entry name" value="GntR"/>
    <property type="match status" value="1"/>
</dbReference>
<dbReference type="CDD" id="cd07377">
    <property type="entry name" value="WHTH_GntR"/>
    <property type="match status" value="1"/>
</dbReference>
<dbReference type="RefSeq" id="WP_244769712.1">
    <property type="nucleotide sequence ID" value="NZ_BSOP01000039.1"/>
</dbReference>
<sequence length="242" mass="26092">MQERSLSGVEPVKKAGLTEILVSRILGLVTAGNLKAGDHLPSERSLAESFQVSRPTVREAVRALAVLGVLEIRHGGGIVVSQLSAADLLKPLTFFLTLQNTEVDKLYEARELIEGDIAARATVNASAEDVAFLERLIAAQEAATETPVQYREVDTAFHRRLAELADNEFLARTAESLNILGLEFRKVASETAGVISGSIADHRAIVQALREKNAEAARAAMAAHMRNVLRSTRESMKAGGRA</sequence>